<keyword evidence="6" id="KW-0009">Actin-binding</keyword>
<dbReference type="PANTHER" id="PTHR15012">
    <property type="entry name" value="APICAL PROTEIN/SHROOM-RELATED"/>
    <property type="match status" value="1"/>
</dbReference>
<evidence type="ECO:0000256" key="6">
    <source>
        <dbReference type="ARBA" id="ARBA00023203"/>
    </source>
</evidence>
<dbReference type="InterPro" id="IPR027685">
    <property type="entry name" value="Shroom_fam"/>
</dbReference>
<dbReference type="PROSITE" id="PS50106">
    <property type="entry name" value="PDZ"/>
    <property type="match status" value="1"/>
</dbReference>
<feature type="domain" description="PDZ" evidence="9">
    <location>
        <begin position="96"/>
        <end position="176"/>
    </location>
</feature>
<feature type="region of interest" description="Disordered" evidence="8">
    <location>
        <begin position="1"/>
        <end position="59"/>
    </location>
</feature>
<evidence type="ECO:0000256" key="5">
    <source>
        <dbReference type="ARBA" id="ARBA00022553"/>
    </source>
</evidence>
<sequence>MLRWCAGSRSSHRRRGRPQGERGWLRWSARHSAQGLPTLSARPRPAPPPPRQTRRPRTPGCVRLGALRDGAMARPSGVAQRQESEQQLLPLVSYQHVPVHLAGGAPWGFSLEGGLEHGKPLIVSKVEDGGKASLSQNMCPGDELVNINGTPLYGSRQEALILIKGSYRTLKMILRR</sequence>
<dbReference type="Ensembl" id="ENSPMRT00000034727.1">
    <property type="protein sequence ID" value="ENSPMRP00000032751.1"/>
    <property type="gene ID" value="ENSPMRG00000021225.1"/>
</dbReference>
<evidence type="ECO:0000259" key="9">
    <source>
        <dbReference type="PROSITE" id="PS50106"/>
    </source>
</evidence>
<dbReference type="Proteomes" id="UP000472272">
    <property type="component" value="Unplaced"/>
</dbReference>
<dbReference type="GeneTree" id="ENSGT00940000159479"/>
<dbReference type="CDD" id="cd06750">
    <property type="entry name" value="PDZ_shroom2_3_4-like"/>
    <property type="match status" value="1"/>
</dbReference>
<dbReference type="AlphaFoldDB" id="A0A670K7J1"/>
<dbReference type="InterPro" id="IPR001478">
    <property type="entry name" value="PDZ"/>
</dbReference>
<evidence type="ECO:0000313" key="11">
    <source>
        <dbReference type="Proteomes" id="UP000472272"/>
    </source>
</evidence>
<dbReference type="GO" id="GO:0043296">
    <property type="term" value="C:apical junction complex"/>
    <property type="evidence" value="ECO:0007669"/>
    <property type="project" value="TreeGrafter"/>
</dbReference>
<dbReference type="GO" id="GO:0016324">
    <property type="term" value="C:apical plasma membrane"/>
    <property type="evidence" value="ECO:0007669"/>
    <property type="project" value="TreeGrafter"/>
</dbReference>
<evidence type="ECO:0000256" key="1">
    <source>
        <dbReference type="ARBA" id="ARBA00004245"/>
    </source>
</evidence>
<protein>
    <recommendedName>
        <fullName evidence="9">PDZ domain-containing protein</fullName>
    </recommendedName>
</protein>
<dbReference type="Pfam" id="PF00595">
    <property type="entry name" value="PDZ"/>
    <property type="match status" value="1"/>
</dbReference>
<keyword evidence="7" id="KW-0206">Cytoskeleton</keyword>
<reference evidence="10" key="1">
    <citation type="submission" date="2025-08" db="UniProtKB">
        <authorList>
            <consortium name="Ensembl"/>
        </authorList>
    </citation>
    <scope>IDENTIFICATION</scope>
</reference>
<dbReference type="SUPFAM" id="SSF50156">
    <property type="entry name" value="PDZ domain-like"/>
    <property type="match status" value="1"/>
</dbReference>
<dbReference type="InterPro" id="IPR036034">
    <property type="entry name" value="PDZ_sf"/>
</dbReference>
<evidence type="ECO:0000256" key="3">
    <source>
        <dbReference type="ARBA" id="ARBA00022473"/>
    </source>
</evidence>
<dbReference type="PANTHER" id="PTHR15012:SF35">
    <property type="entry name" value="PROTEIN SHROOM4"/>
    <property type="match status" value="1"/>
</dbReference>
<dbReference type="GO" id="GO:0007015">
    <property type="term" value="P:actin filament organization"/>
    <property type="evidence" value="ECO:0007669"/>
    <property type="project" value="TreeGrafter"/>
</dbReference>
<dbReference type="FunFam" id="2.30.42.10:FF:000100">
    <property type="entry name" value="Shroom family member 2"/>
    <property type="match status" value="1"/>
</dbReference>
<dbReference type="GO" id="GO:0051015">
    <property type="term" value="F:actin filament binding"/>
    <property type="evidence" value="ECO:0007669"/>
    <property type="project" value="InterPro"/>
</dbReference>
<name>A0A670K7J1_PODMU</name>
<keyword evidence="3" id="KW-0217">Developmental protein</keyword>
<dbReference type="GO" id="GO:0005912">
    <property type="term" value="C:adherens junction"/>
    <property type="evidence" value="ECO:0007669"/>
    <property type="project" value="TreeGrafter"/>
</dbReference>
<evidence type="ECO:0000256" key="2">
    <source>
        <dbReference type="ARBA" id="ARBA00006469"/>
    </source>
</evidence>
<evidence type="ECO:0000256" key="8">
    <source>
        <dbReference type="SAM" id="MobiDB-lite"/>
    </source>
</evidence>
<dbReference type="SMART" id="SM00228">
    <property type="entry name" value="PDZ"/>
    <property type="match status" value="1"/>
</dbReference>
<proteinExistence type="inferred from homology"/>
<evidence type="ECO:0000256" key="7">
    <source>
        <dbReference type="ARBA" id="ARBA00023212"/>
    </source>
</evidence>
<dbReference type="GO" id="GO:0030864">
    <property type="term" value="C:cortical actin cytoskeleton"/>
    <property type="evidence" value="ECO:0007669"/>
    <property type="project" value="TreeGrafter"/>
</dbReference>
<comment type="subcellular location">
    <subcellularLocation>
        <location evidence="1">Cytoplasm</location>
        <location evidence="1">Cytoskeleton</location>
    </subcellularLocation>
</comment>
<accession>A0A670K7J1</accession>
<keyword evidence="4" id="KW-0963">Cytoplasm</keyword>
<reference evidence="10" key="2">
    <citation type="submission" date="2025-09" db="UniProtKB">
        <authorList>
            <consortium name="Ensembl"/>
        </authorList>
    </citation>
    <scope>IDENTIFICATION</scope>
</reference>
<evidence type="ECO:0000256" key="4">
    <source>
        <dbReference type="ARBA" id="ARBA00022490"/>
    </source>
</evidence>
<dbReference type="Gene3D" id="2.30.42.10">
    <property type="match status" value="1"/>
</dbReference>
<keyword evidence="5" id="KW-0597">Phosphoprotein</keyword>
<evidence type="ECO:0000313" key="10">
    <source>
        <dbReference type="Ensembl" id="ENSPMRP00000032751.1"/>
    </source>
</evidence>
<keyword evidence="11" id="KW-1185">Reference proteome</keyword>
<organism evidence="10 11">
    <name type="scientific">Podarcis muralis</name>
    <name type="common">Wall lizard</name>
    <name type="synonym">Lacerta muralis</name>
    <dbReference type="NCBI Taxonomy" id="64176"/>
    <lineage>
        <taxon>Eukaryota</taxon>
        <taxon>Metazoa</taxon>
        <taxon>Chordata</taxon>
        <taxon>Craniata</taxon>
        <taxon>Vertebrata</taxon>
        <taxon>Euteleostomi</taxon>
        <taxon>Lepidosauria</taxon>
        <taxon>Squamata</taxon>
        <taxon>Bifurcata</taxon>
        <taxon>Unidentata</taxon>
        <taxon>Episquamata</taxon>
        <taxon>Laterata</taxon>
        <taxon>Lacertibaenia</taxon>
        <taxon>Lacertidae</taxon>
        <taxon>Podarcis</taxon>
    </lineage>
</organism>
<comment type="similarity">
    <text evidence="2">Belongs to the shroom family.</text>
</comment>